<dbReference type="EMBL" id="MT142665">
    <property type="protein sequence ID" value="QJA86877.1"/>
    <property type="molecule type" value="Genomic_DNA"/>
</dbReference>
<feature type="transmembrane region" description="Helical" evidence="1">
    <location>
        <begin position="28"/>
        <end position="49"/>
    </location>
</feature>
<protein>
    <recommendedName>
        <fullName evidence="3">DUF5698 domain-containing protein</fullName>
    </recommendedName>
</protein>
<gene>
    <name evidence="2" type="ORF">MM415B03103_0010</name>
</gene>
<name>A0A6M3KXI0_9ZZZZ</name>
<feature type="transmembrane region" description="Helical" evidence="1">
    <location>
        <begin position="55"/>
        <end position="73"/>
    </location>
</feature>
<evidence type="ECO:0000256" key="1">
    <source>
        <dbReference type="SAM" id="Phobius"/>
    </source>
</evidence>
<organism evidence="2">
    <name type="scientific">viral metagenome</name>
    <dbReference type="NCBI Taxonomy" id="1070528"/>
    <lineage>
        <taxon>unclassified sequences</taxon>
        <taxon>metagenomes</taxon>
        <taxon>organismal metagenomes</taxon>
    </lineage>
</organism>
<evidence type="ECO:0000313" key="2">
    <source>
        <dbReference type="EMBL" id="QJA86877.1"/>
    </source>
</evidence>
<dbReference type="AlphaFoldDB" id="A0A6M3KXI0"/>
<evidence type="ECO:0008006" key="3">
    <source>
        <dbReference type="Google" id="ProtNLM"/>
    </source>
</evidence>
<proteinExistence type="predicted"/>
<keyword evidence="1" id="KW-0472">Membrane</keyword>
<sequence length="76" mass="8639">MFFLGILFGLAREFLVVRYYQCIPERKAFLGSVLTLMIGLLDIGVIAKLVLDRDIWTIVGYTLGESIGTFLAVRRR</sequence>
<keyword evidence="1" id="KW-0812">Transmembrane</keyword>
<reference evidence="2" key="1">
    <citation type="submission" date="2020-03" db="EMBL/GenBank/DDBJ databases">
        <title>The deep terrestrial virosphere.</title>
        <authorList>
            <person name="Holmfeldt K."/>
            <person name="Nilsson E."/>
            <person name="Simone D."/>
            <person name="Lopez-Fernandez M."/>
            <person name="Wu X."/>
            <person name="de Brujin I."/>
            <person name="Lundin D."/>
            <person name="Andersson A."/>
            <person name="Bertilsson S."/>
            <person name="Dopson M."/>
        </authorList>
    </citation>
    <scope>NUCLEOTIDE SEQUENCE</scope>
    <source>
        <strain evidence="2">MM415B03103</strain>
    </source>
</reference>
<keyword evidence="1" id="KW-1133">Transmembrane helix</keyword>
<accession>A0A6M3KXI0</accession>